<dbReference type="EMBL" id="JAYKXP010000124">
    <property type="protein sequence ID" value="KAK7024445.1"/>
    <property type="molecule type" value="Genomic_DNA"/>
</dbReference>
<feature type="compositionally biased region" description="Basic and acidic residues" evidence="1">
    <location>
        <begin position="93"/>
        <end position="102"/>
    </location>
</feature>
<evidence type="ECO:0000313" key="2">
    <source>
        <dbReference type="EMBL" id="KAK7024445.1"/>
    </source>
</evidence>
<feature type="region of interest" description="Disordered" evidence="1">
    <location>
        <begin position="63"/>
        <end position="102"/>
    </location>
</feature>
<evidence type="ECO:0000256" key="1">
    <source>
        <dbReference type="SAM" id="MobiDB-lite"/>
    </source>
</evidence>
<comment type="caution">
    <text evidence="2">The sequence shown here is derived from an EMBL/GenBank/DDBJ whole genome shotgun (WGS) entry which is preliminary data.</text>
</comment>
<proteinExistence type="predicted"/>
<dbReference type="AlphaFoldDB" id="A0AAW0BFB8"/>
<name>A0AAW0BFB8_9AGAR</name>
<protein>
    <submittedName>
        <fullName evidence="2">Uncharacterized protein</fullName>
    </submittedName>
</protein>
<evidence type="ECO:0000313" key="3">
    <source>
        <dbReference type="Proteomes" id="UP001383192"/>
    </source>
</evidence>
<sequence>MLSTLNARTQIHVHTVSTTGHSDCGSVNDHQMDYSKRLRGTHDTEAGFTHHDTVFPRTDLDERTTGAALQDDGSPTSLIAHRSFPLPHKKQHDKLEKGKLKA</sequence>
<keyword evidence="3" id="KW-1185">Reference proteome</keyword>
<dbReference type="Proteomes" id="UP001383192">
    <property type="component" value="Unassembled WGS sequence"/>
</dbReference>
<reference evidence="2 3" key="1">
    <citation type="submission" date="2024-01" db="EMBL/GenBank/DDBJ databases">
        <title>A draft genome for a cacao thread blight-causing isolate of Paramarasmius palmivorus.</title>
        <authorList>
            <person name="Baruah I.K."/>
            <person name="Bukari Y."/>
            <person name="Amoako-Attah I."/>
            <person name="Meinhardt L.W."/>
            <person name="Bailey B.A."/>
            <person name="Cohen S.P."/>
        </authorList>
    </citation>
    <scope>NUCLEOTIDE SEQUENCE [LARGE SCALE GENOMIC DNA]</scope>
    <source>
        <strain evidence="2 3">GH-12</strain>
    </source>
</reference>
<organism evidence="2 3">
    <name type="scientific">Paramarasmius palmivorus</name>
    <dbReference type="NCBI Taxonomy" id="297713"/>
    <lineage>
        <taxon>Eukaryota</taxon>
        <taxon>Fungi</taxon>
        <taxon>Dikarya</taxon>
        <taxon>Basidiomycota</taxon>
        <taxon>Agaricomycotina</taxon>
        <taxon>Agaricomycetes</taxon>
        <taxon>Agaricomycetidae</taxon>
        <taxon>Agaricales</taxon>
        <taxon>Marasmiineae</taxon>
        <taxon>Marasmiaceae</taxon>
        <taxon>Paramarasmius</taxon>
    </lineage>
</organism>
<accession>A0AAW0BFB8</accession>
<gene>
    <name evidence="2" type="ORF">VNI00_016296</name>
</gene>